<dbReference type="InterPro" id="IPR051922">
    <property type="entry name" value="Bact_Sporulation_Assoc"/>
</dbReference>
<sequence length="519" mass="52554">MVTVLLVAAALPATANAEELWFPVELPLDSYADTWGAPRGGGRSHEGTDILAPQMRRVYAAASGEIIKALGEDCQDGQVCSSYYLAVAGDDGRGYFYVHLNNDTPGRPDGCDGLGGVAGAFSPRLVEQLEDVGTLAGTRVVRGEHIGWQGSSGNAACGVDQLHFEIWSDHDWGSTGKINPYQELVDAEAAGRTGDGATGGDEPSVVRDAGDDRIGTAIALSRTAHADASGVVLVPAEDYVPALVAAPLAALHHSPVLLVPSNAPPPDALVDEVRRLGATSATAVGDIDAAALEALVYTTGIEQVQSIRADGPTELSVAVADAVVAGGGDPDHIVVAPVDLGDGSRGWPDALMASTLAAYRQAPVLLATADGLTNDVKRHIEGSGPSTADVVGGTAVIAETVVDDLRAAEILTRRLAGADRLGTGLAVTAAILDGPFGAAASVLHVATAADYPDALAAGPAMAAQGSVLVLADPSGDNLSVLDWVGARADSIDVIHAIGGRLALPDETVSALAAGATGSR</sequence>
<dbReference type="Proteomes" id="UP000264006">
    <property type="component" value="Chromosome"/>
</dbReference>
<dbReference type="EMBL" id="CP031165">
    <property type="protein sequence ID" value="AXV07121.1"/>
    <property type="molecule type" value="Genomic_DNA"/>
</dbReference>
<dbReference type="PANTHER" id="PTHR30032:SF8">
    <property type="entry name" value="GERMINATION-SPECIFIC N-ACETYLMURAMOYL-L-ALANINE AMIDASE"/>
    <property type="match status" value="1"/>
</dbReference>
<organism evidence="2 3">
    <name type="scientific">Euzebya pacifica</name>
    <dbReference type="NCBI Taxonomy" id="1608957"/>
    <lineage>
        <taxon>Bacteria</taxon>
        <taxon>Bacillati</taxon>
        <taxon>Actinomycetota</taxon>
        <taxon>Nitriliruptoria</taxon>
        <taxon>Euzebyales</taxon>
    </lineage>
</organism>
<feature type="chain" id="PRO_5039120819" evidence="1">
    <location>
        <begin position="18"/>
        <end position="519"/>
    </location>
</feature>
<evidence type="ECO:0000313" key="2">
    <source>
        <dbReference type="EMBL" id="AXV07121.1"/>
    </source>
</evidence>
<dbReference type="InterPro" id="IPR011055">
    <property type="entry name" value="Dup_hybrid_motif"/>
</dbReference>
<evidence type="ECO:0000256" key="1">
    <source>
        <dbReference type="SAM" id="SignalP"/>
    </source>
</evidence>
<accession>A0A346XY24</accession>
<dbReference type="InterPro" id="IPR007253">
    <property type="entry name" value="Cell_wall-bd_2"/>
</dbReference>
<dbReference type="PANTHER" id="PTHR30032">
    <property type="entry name" value="N-ACETYLMURAMOYL-L-ALANINE AMIDASE-RELATED"/>
    <property type="match status" value="1"/>
</dbReference>
<name>A0A346XY24_9ACTN</name>
<feature type="signal peptide" evidence="1">
    <location>
        <begin position="1"/>
        <end position="17"/>
    </location>
</feature>
<keyword evidence="1" id="KW-0732">Signal</keyword>
<evidence type="ECO:0000313" key="3">
    <source>
        <dbReference type="Proteomes" id="UP000264006"/>
    </source>
</evidence>
<protein>
    <submittedName>
        <fullName evidence="2">Gamma-glutamyltranspeptidase</fullName>
    </submittedName>
</protein>
<dbReference type="Gene3D" id="2.70.70.10">
    <property type="entry name" value="Glucose Permease (Domain IIA)"/>
    <property type="match status" value="1"/>
</dbReference>
<reference evidence="2 3" key="1">
    <citation type="submission" date="2018-09" db="EMBL/GenBank/DDBJ databases">
        <title>Complete genome sequence of Euzebya sp. DY32-46 isolated from seawater of Pacific Ocean.</title>
        <authorList>
            <person name="Xu L."/>
            <person name="Wu Y.-H."/>
            <person name="Xu X.-W."/>
        </authorList>
    </citation>
    <scope>NUCLEOTIDE SEQUENCE [LARGE SCALE GENOMIC DNA]</scope>
    <source>
        <strain evidence="2 3">DY32-46</strain>
    </source>
</reference>
<proteinExistence type="predicted"/>
<dbReference type="CDD" id="cd12797">
    <property type="entry name" value="M23_peptidase"/>
    <property type="match status" value="1"/>
</dbReference>
<keyword evidence="3" id="KW-1185">Reference proteome</keyword>
<dbReference type="Gene3D" id="3.40.50.12090">
    <property type="match status" value="1"/>
</dbReference>
<dbReference type="Pfam" id="PF04122">
    <property type="entry name" value="CW_binding_2"/>
    <property type="match status" value="3"/>
</dbReference>
<dbReference type="AlphaFoldDB" id="A0A346XY24"/>
<dbReference type="KEGG" id="euz:DVS28_a2440"/>
<gene>
    <name evidence="2" type="ORF">DVS28_a2440</name>
</gene>